<name>A0A382CL50_9ZZZZ</name>
<reference evidence="1" key="1">
    <citation type="submission" date="2018-05" db="EMBL/GenBank/DDBJ databases">
        <authorList>
            <person name="Lanie J.A."/>
            <person name="Ng W.-L."/>
            <person name="Kazmierczak K.M."/>
            <person name="Andrzejewski T.M."/>
            <person name="Davidsen T.M."/>
            <person name="Wayne K.J."/>
            <person name="Tettelin H."/>
            <person name="Glass J.I."/>
            <person name="Rusch D."/>
            <person name="Podicherti R."/>
            <person name="Tsui H.-C.T."/>
            <person name="Winkler M.E."/>
        </authorList>
    </citation>
    <scope>NUCLEOTIDE SEQUENCE</scope>
</reference>
<evidence type="ECO:0000313" key="1">
    <source>
        <dbReference type="EMBL" id="SVB26063.1"/>
    </source>
</evidence>
<proteinExistence type="predicted"/>
<gene>
    <name evidence="1" type="ORF">METZ01_LOCUS178917</name>
</gene>
<sequence>MRLALALCNSPPFIVAICHLDFFNYHRSMQSDFFIVAIFITTPADGSMLPRILKAHKWRPDMFRNVLCLFALVILVTPTDIQSQEARNRWERMAQIRREKFDLVLPQVMKENEIDMWIVMMKEGHLDPLYEDLGRGYVGSVGYYIFTDTGANRIERVA</sequence>
<feature type="non-terminal residue" evidence="1">
    <location>
        <position position="158"/>
    </location>
</feature>
<organism evidence="1">
    <name type="scientific">marine metagenome</name>
    <dbReference type="NCBI Taxonomy" id="408172"/>
    <lineage>
        <taxon>unclassified sequences</taxon>
        <taxon>metagenomes</taxon>
        <taxon>ecological metagenomes</taxon>
    </lineage>
</organism>
<protein>
    <submittedName>
        <fullName evidence="1">Uncharacterized protein</fullName>
    </submittedName>
</protein>
<dbReference type="AlphaFoldDB" id="A0A382CL50"/>
<dbReference type="EMBL" id="UINC01034743">
    <property type="protein sequence ID" value="SVB26063.1"/>
    <property type="molecule type" value="Genomic_DNA"/>
</dbReference>
<accession>A0A382CL50</accession>